<dbReference type="Pfam" id="PF00078">
    <property type="entry name" value="RVT_1"/>
    <property type="match status" value="1"/>
</dbReference>
<dbReference type="Pfam" id="PF26215">
    <property type="entry name" value="HTH_animal"/>
    <property type="match status" value="1"/>
</dbReference>
<evidence type="ECO:0000313" key="2">
    <source>
        <dbReference type="EMBL" id="JAT15567.1"/>
    </source>
</evidence>
<dbReference type="PROSITE" id="PS50878">
    <property type="entry name" value="RT_POL"/>
    <property type="match status" value="1"/>
</dbReference>
<accession>A0A1B6KVU6</accession>
<organism evidence="2">
    <name type="scientific">Graphocephala atropunctata</name>
    <dbReference type="NCBI Taxonomy" id="36148"/>
    <lineage>
        <taxon>Eukaryota</taxon>
        <taxon>Metazoa</taxon>
        <taxon>Ecdysozoa</taxon>
        <taxon>Arthropoda</taxon>
        <taxon>Hexapoda</taxon>
        <taxon>Insecta</taxon>
        <taxon>Pterygota</taxon>
        <taxon>Neoptera</taxon>
        <taxon>Paraneoptera</taxon>
        <taxon>Hemiptera</taxon>
        <taxon>Auchenorrhyncha</taxon>
        <taxon>Membracoidea</taxon>
        <taxon>Cicadellidae</taxon>
        <taxon>Cicadellinae</taxon>
        <taxon>Cicadellini</taxon>
        <taxon>Graphocephala</taxon>
    </lineage>
</organism>
<dbReference type="PANTHER" id="PTHR21301:SF10">
    <property type="entry name" value="REVERSE TRANSCRIPTASE DOMAIN-CONTAINING PROTEIN"/>
    <property type="match status" value="1"/>
</dbReference>
<protein>
    <recommendedName>
        <fullName evidence="1">Reverse transcriptase domain-containing protein</fullName>
    </recommendedName>
</protein>
<gene>
    <name evidence="2" type="ORF">g.10125</name>
</gene>
<name>A0A1B6KVU6_9HEMI</name>
<sequence length="278" mass="32255">IDLLIPKEPKTPVFYHLPKTHKPSRPPPGRPIVASIRSPTERISAFVDDNLQPLVKHLPSHIKNTQHFLSRLEDIHQPLPEDTLLVTVDVESLYTNIPHQDGVDAARQFLHSRPTNSKLSTNFLTTLIQMILTMNNFKFLDRNYLQVKGTAMGTCMAPSYANLFMGLLEQNFLKSQNDQPLVWFPFIDDIFMVWQYGFEKLQNFLQNLNDFSVLKFTWKINKKIISYLDVDVFLENGFLKTKIHLKSTNMSYLHYTSYHPSYMKKSIPKSLSIRAKSM</sequence>
<dbReference type="EMBL" id="GEBQ01024410">
    <property type="protein sequence ID" value="JAT15567.1"/>
    <property type="molecule type" value="Transcribed_RNA"/>
</dbReference>
<dbReference type="PANTHER" id="PTHR21301">
    <property type="entry name" value="REVERSE TRANSCRIPTASE"/>
    <property type="match status" value="1"/>
</dbReference>
<evidence type="ECO:0000259" key="1">
    <source>
        <dbReference type="PROSITE" id="PS50878"/>
    </source>
</evidence>
<reference evidence="2" key="1">
    <citation type="submission" date="2015-11" db="EMBL/GenBank/DDBJ databases">
        <title>De novo transcriptome assembly of four potential Pierce s Disease insect vectors from Arizona vineyards.</title>
        <authorList>
            <person name="Tassone E.E."/>
        </authorList>
    </citation>
    <scope>NUCLEOTIDE SEQUENCE</scope>
</reference>
<dbReference type="InterPro" id="IPR000477">
    <property type="entry name" value="RT_dom"/>
</dbReference>
<feature type="domain" description="Reverse transcriptase" evidence="1">
    <location>
        <begin position="1"/>
        <end position="257"/>
    </location>
</feature>
<dbReference type="InterPro" id="IPR058912">
    <property type="entry name" value="HTH_animal"/>
</dbReference>
<feature type="non-terminal residue" evidence="2">
    <location>
        <position position="1"/>
    </location>
</feature>
<proteinExistence type="predicted"/>
<dbReference type="AlphaFoldDB" id="A0A1B6KVU6"/>